<dbReference type="EMBL" id="SHMP01000011">
    <property type="protein sequence ID" value="RZV05161.1"/>
    <property type="molecule type" value="Genomic_DNA"/>
</dbReference>
<feature type="domain" description="Helix-hairpin-helix DNA-binding motif class 1" evidence="4">
    <location>
        <begin position="566"/>
        <end position="585"/>
    </location>
</feature>
<feature type="transmembrane region" description="Helical" evidence="3">
    <location>
        <begin position="26"/>
        <end position="59"/>
    </location>
</feature>
<feature type="coiled-coil region" evidence="1">
    <location>
        <begin position="705"/>
        <end position="846"/>
    </location>
</feature>
<sequence>MAVDEELLDRLDLRKFNSTYKRRRKIAIFGFLVAVITSLFVPELAVIGILTAIVCVYIYKKSRYSSEQIADRVEQYTVERLETARSLVWEGEKSAAITEVQSLQRDIESLQGGDFDGTCDDTKLCRLYRSIVDVRRYLDRPENYDWPTEKVSNILDPKEPPAFSDESIQSLVERLENAGVNQAQLGALKTRLESEQQALDEVKWALEEGTPVTAAEAFVESVREERTPIPEEISSGHPAGKELAGRVHEMKTLRDELGFRAIVDAAVTYEERGNQEAESDPNAAEAAYTEAASYYDGAAQLASKTDIEVVALERTALSKPDLTAVDGIGSSRARKLERIGIESPSELRDKKRLTEARGIGETRAASLIEAREKLLEDYLRQQRERVEKKREELTPEEKKPEKEVEYSNRSIQSLITQLETVSGNQTQLETLYSRIKSDQQILEQIKRALENDAQETAAEAYMESVREEKTPIVEKIPTEHPAGEELVTRVRNTKATLEELGLRAVVDAAVTYEKKGDREMETDLKSLRSVEAAYDEAVSYYGRAAQLATESDYDVAILEETDLSKPDLTAVDGIGTGRAGRLERIGVESPSDLTEVEKLTEVKGIGETTAESLIEARQRLLENYLRQQQERVEEKRAALPPSTEEQVAELVETTTEALDAAEAAMPTDLPTATEHLDRVETALDDSSIESEQAFAEELSPIEECLRELRSRVQAEKAQREFEESISRVDDLLEQLEAAADRGEYDRAIGYTGPIRQQLDEAKKLLSELDNDVSDQIESRGKRLEKLTTRILRARRRETFEDRLQEIETTVDNAVKADTQDEYTEAVRAYTDAQEKLEEALEVARDAGYSEAWELERRIEQIESARVLAVEQRDEDWETRCTTATSQVDRASRELEKVDQYLDIGDDGAAYNSYQAAREAVEEARSTLENGRVPSERDCWDEIEEMQTRVDEVGGELSSKGIDRPMVSHDELLAYLKELAIIFDESPSPEFVRTYGIYPVDEYEETFGSWNEALNEANLEPVGSRSRRTYSRTDILDSIAAVADKLERPPEATDLNEHGEMSSATVINRFGAWEAAVALAGLTEEPTLEVVREHADGVEATRADSEKQSTSGRQQTFTYQEEEEANDDQENLTPSDEEGKEDETNFSGFRERRQKKERLKNS</sequence>
<accession>A0A482Y120</accession>
<feature type="compositionally biased region" description="Basic residues" evidence="2">
    <location>
        <begin position="1151"/>
        <end position="1161"/>
    </location>
</feature>
<dbReference type="GO" id="GO:0003677">
    <property type="term" value="F:DNA binding"/>
    <property type="evidence" value="ECO:0007669"/>
    <property type="project" value="InterPro"/>
</dbReference>
<evidence type="ECO:0000259" key="4">
    <source>
        <dbReference type="SMART" id="SM00278"/>
    </source>
</evidence>
<dbReference type="Pfam" id="PF14520">
    <property type="entry name" value="HHH_5"/>
    <property type="match status" value="2"/>
</dbReference>
<dbReference type="RefSeq" id="WP_130502044.1">
    <property type="nucleotide sequence ID" value="NZ_SHMP01000011.1"/>
</dbReference>
<keyword evidence="3" id="KW-0812">Transmembrane</keyword>
<dbReference type="InterPro" id="IPR041025">
    <property type="entry name" value="HNH_repeat"/>
</dbReference>
<feature type="domain" description="Helix-hairpin-helix DNA-binding motif class 1" evidence="4">
    <location>
        <begin position="320"/>
        <end position="339"/>
    </location>
</feature>
<comment type="caution">
    <text evidence="5">The sequence shown here is derived from an EMBL/GenBank/DDBJ whole genome shotgun (WGS) entry which is preliminary data.</text>
</comment>
<dbReference type="Gene3D" id="1.10.150.20">
    <property type="entry name" value="5' to 3' exonuclease, C-terminal subdomain"/>
    <property type="match status" value="2"/>
</dbReference>
<proteinExistence type="predicted"/>
<dbReference type="Pfam" id="PF18780">
    <property type="entry name" value="HNH_repeat"/>
    <property type="match status" value="2"/>
</dbReference>
<dbReference type="InterPro" id="IPR003583">
    <property type="entry name" value="Hlx-hairpin-Hlx_DNA-bd_motif"/>
</dbReference>
<evidence type="ECO:0000313" key="6">
    <source>
        <dbReference type="Proteomes" id="UP000291097"/>
    </source>
</evidence>
<organism evidence="5 6">
    <name type="scientific">Natrinema hispanicum</name>
    <dbReference type="NCBI Taxonomy" id="392421"/>
    <lineage>
        <taxon>Archaea</taxon>
        <taxon>Methanobacteriati</taxon>
        <taxon>Methanobacteriota</taxon>
        <taxon>Stenosarchaea group</taxon>
        <taxon>Halobacteria</taxon>
        <taxon>Halobacteriales</taxon>
        <taxon>Natrialbaceae</taxon>
        <taxon>Natrinema</taxon>
    </lineage>
</organism>
<keyword evidence="3" id="KW-1133">Transmembrane helix</keyword>
<keyword evidence="1" id="KW-0175">Coiled coil</keyword>
<evidence type="ECO:0000313" key="5">
    <source>
        <dbReference type="EMBL" id="RZV05161.1"/>
    </source>
</evidence>
<name>A0A482Y120_9EURY</name>
<dbReference type="GO" id="GO:0006281">
    <property type="term" value="P:DNA repair"/>
    <property type="evidence" value="ECO:0007669"/>
    <property type="project" value="InterPro"/>
</dbReference>
<feature type="domain" description="Helix-hairpin-helix DNA-binding motif class 1" evidence="4">
    <location>
        <begin position="597"/>
        <end position="616"/>
    </location>
</feature>
<feature type="region of interest" description="Disordered" evidence="2">
    <location>
        <begin position="1096"/>
        <end position="1161"/>
    </location>
</feature>
<protein>
    <submittedName>
        <fullName evidence="5">Helix-hairpin-helix protein</fullName>
    </submittedName>
</protein>
<feature type="compositionally biased region" description="Basic and acidic residues" evidence="2">
    <location>
        <begin position="1096"/>
        <end position="1106"/>
    </location>
</feature>
<dbReference type="OrthoDB" id="11472at2157"/>
<dbReference type="SMART" id="SM00278">
    <property type="entry name" value="HhH1"/>
    <property type="match status" value="4"/>
</dbReference>
<feature type="coiled-coil region" evidence="1">
    <location>
        <begin position="364"/>
        <end position="392"/>
    </location>
</feature>
<evidence type="ECO:0000256" key="1">
    <source>
        <dbReference type="SAM" id="Coils"/>
    </source>
</evidence>
<dbReference type="AlphaFoldDB" id="A0A482Y120"/>
<keyword evidence="3" id="KW-0472">Membrane</keyword>
<dbReference type="Proteomes" id="UP000291097">
    <property type="component" value="Unassembled WGS sequence"/>
</dbReference>
<evidence type="ECO:0000256" key="3">
    <source>
        <dbReference type="SAM" id="Phobius"/>
    </source>
</evidence>
<reference evidence="5 6" key="1">
    <citation type="submission" date="2019-02" db="EMBL/GenBank/DDBJ databases">
        <title>Genomic Encyclopedia of Archaeal and Bacterial Type Strains, Phase II (KMG-II): from individual species to whole genera.</title>
        <authorList>
            <person name="Goeker M."/>
        </authorList>
    </citation>
    <scope>NUCLEOTIDE SEQUENCE [LARGE SCALE GENOMIC DNA]</scope>
    <source>
        <strain evidence="5 6">DSM 18328</strain>
    </source>
</reference>
<evidence type="ECO:0000256" key="2">
    <source>
        <dbReference type="SAM" id="MobiDB-lite"/>
    </source>
</evidence>
<gene>
    <name evidence="5" type="ORF">BDK88_4406</name>
</gene>
<feature type="domain" description="Helix-hairpin-helix DNA-binding motif class 1" evidence="4">
    <location>
        <begin position="351"/>
        <end position="370"/>
    </location>
</feature>
<feature type="compositionally biased region" description="Polar residues" evidence="2">
    <location>
        <begin position="1107"/>
        <end position="1118"/>
    </location>
</feature>
<feature type="compositionally biased region" description="Acidic residues" evidence="2">
    <location>
        <begin position="1119"/>
        <end position="1140"/>
    </location>
</feature>